<feature type="compositionally biased region" description="Low complexity" evidence="3">
    <location>
        <begin position="286"/>
        <end position="309"/>
    </location>
</feature>
<dbReference type="InterPro" id="IPR027383">
    <property type="entry name" value="Znf_put"/>
</dbReference>
<dbReference type="EMBL" id="JABWCS010000214">
    <property type="protein sequence ID" value="NUU62318.1"/>
    <property type="molecule type" value="Genomic_DNA"/>
</dbReference>
<feature type="compositionally biased region" description="Polar residues" evidence="3">
    <location>
        <begin position="158"/>
        <end position="171"/>
    </location>
</feature>
<keyword evidence="4" id="KW-0472">Membrane</keyword>
<keyword evidence="4" id="KW-0812">Transmembrane</keyword>
<feature type="domain" description="Putative zinc-finger" evidence="5">
    <location>
        <begin position="3"/>
        <end position="37"/>
    </location>
</feature>
<feature type="compositionally biased region" description="Low complexity" evidence="3">
    <location>
        <begin position="393"/>
        <end position="402"/>
    </location>
</feature>
<evidence type="ECO:0000256" key="3">
    <source>
        <dbReference type="SAM" id="MobiDB-lite"/>
    </source>
</evidence>
<organism evidence="6 7">
    <name type="scientific">Paenibacillus agri</name>
    <dbReference type="NCBI Taxonomy" id="2744309"/>
    <lineage>
        <taxon>Bacteria</taxon>
        <taxon>Bacillati</taxon>
        <taxon>Bacillota</taxon>
        <taxon>Bacilli</taxon>
        <taxon>Bacillales</taxon>
        <taxon>Paenibacillaceae</taxon>
        <taxon>Paenibacillus</taxon>
    </lineage>
</organism>
<dbReference type="Proteomes" id="UP000564806">
    <property type="component" value="Unassembled WGS sequence"/>
</dbReference>
<evidence type="ECO:0000256" key="2">
    <source>
        <dbReference type="ARBA" id="ARBA00024438"/>
    </source>
</evidence>
<feature type="compositionally biased region" description="Basic and acidic residues" evidence="3">
    <location>
        <begin position="234"/>
        <end position="245"/>
    </location>
</feature>
<dbReference type="Gene3D" id="1.10.10.1320">
    <property type="entry name" value="Anti-sigma factor, zinc-finger domain"/>
    <property type="match status" value="1"/>
</dbReference>
<evidence type="ECO:0000313" key="7">
    <source>
        <dbReference type="Proteomes" id="UP000564806"/>
    </source>
</evidence>
<feature type="compositionally biased region" description="Low complexity" evidence="3">
    <location>
        <begin position="208"/>
        <end position="218"/>
    </location>
</feature>
<proteinExistence type="inferred from homology"/>
<keyword evidence="4" id="KW-1133">Transmembrane helix</keyword>
<feature type="compositionally biased region" description="Polar residues" evidence="3">
    <location>
        <begin position="185"/>
        <end position="195"/>
    </location>
</feature>
<reference evidence="6" key="1">
    <citation type="submission" date="2020-06" db="EMBL/GenBank/DDBJ databases">
        <title>Paenibacillus sp. nov., isolated from soil.</title>
        <authorList>
            <person name="Seo Y.L."/>
        </authorList>
    </citation>
    <scope>NUCLEOTIDE SEQUENCE [LARGE SCALE GENOMIC DNA]</scope>
    <source>
        <strain evidence="6">JW14</strain>
    </source>
</reference>
<dbReference type="InterPro" id="IPR041916">
    <property type="entry name" value="Anti_sigma_zinc_sf"/>
</dbReference>
<evidence type="ECO:0000256" key="1">
    <source>
        <dbReference type="ARBA" id="ARBA00024353"/>
    </source>
</evidence>
<keyword evidence="7" id="KW-1185">Reference proteome</keyword>
<gene>
    <name evidence="6" type="ORF">HPT30_18390</name>
</gene>
<dbReference type="AlphaFoldDB" id="A0A850EMJ3"/>
<accession>A0A850EMJ3</accession>
<sequence length="415" mass="43064">MSCAEVMEWMHRYLDHDLSQDEILEMFRHIDNCPSCAEVFDSLSTLSKSLEQMPDVKPPFSLVDSILPKLAELDRGLHQPSTIKAEDHPRDEQVVVPFSRKVSHKKPARGHSMARRTGIGAAAAAVILGIAIFYAPPKMPSAEVDQLLNRSADKALSNNAAVGDSSESSFKSAEVGTTEGDDKGANSSESASTFGATDVTAQDGGGAADPSQDAAPSATQSATPGGGAAPAPVKTKEPVRTEKPKKNSRVTTPTPKASVPTDQLKVQRDLTNDTEGFDQGMQDSVSSAGEGAPSPGEAGDTAMGLLPPSSALNAAAPQATWTSPDGLHKAELAGQQLVIYSLAAGESGGEQAVTSLPLEGTWVSGEWSPDGTQFTYVTSQQGTNVTKTFTVEPAGSPVAPSASPTPQPSATPTGT</sequence>
<comment type="caution">
    <text evidence="6">The sequence shown here is derived from an EMBL/GenBank/DDBJ whole genome shotgun (WGS) entry which is preliminary data.</text>
</comment>
<dbReference type="Pfam" id="PF13490">
    <property type="entry name" value="zf-HC2"/>
    <property type="match status" value="1"/>
</dbReference>
<feature type="region of interest" description="Disordered" evidence="3">
    <location>
        <begin position="390"/>
        <end position="415"/>
    </location>
</feature>
<evidence type="ECO:0000259" key="5">
    <source>
        <dbReference type="Pfam" id="PF13490"/>
    </source>
</evidence>
<feature type="transmembrane region" description="Helical" evidence="4">
    <location>
        <begin position="118"/>
        <end position="136"/>
    </location>
</feature>
<comment type="similarity">
    <text evidence="1">Belongs to the zinc-associated anti-sigma factor (ZAS) superfamily. Anti-sigma-W factor family.</text>
</comment>
<evidence type="ECO:0000256" key="4">
    <source>
        <dbReference type="SAM" id="Phobius"/>
    </source>
</evidence>
<evidence type="ECO:0000313" key="6">
    <source>
        <dbReference type="EMBL" id="NUU62318.1"/>
    </source>
</evidence>
<dbReference type="RefSeq" id="WP_175372811.1">
    <property type="nucleotide sequence ID" value="NZ_JABWCS010000214.1"/>
</dbReference>
<name>A0A850EMJ3_9BACL</name>
<feature type="region of interest" description="Disordered" evidence="3">
    <location>
        <begin position="158"/>
        <end position="309"/>
    </location>
</feature>
<protein>
    <recommendedName>
        <fullName evidence="2">Anti-sigma-W factor RsiW</fullName>
    </recommendedName>
</protein>